<evidence type="ECO:0000313" key="3">
    <source>
        <dbReference type="Proteomes" id="UP000654075"/>
    </source>
</evidence>
<dbReference type="Proteomes" id="UP000654075">
    <property type="component" value="Unassembled WGS sequence"/>
</dbReference>
<dbReference type="SUPFAM" id="SSF47473">
    <property type="entry name" value="EF-hand"/>
    <property type="match status" value="1"/>
</dbReference>
<dbReference type="PROSITE" id="PS00018">
    <property type="entry name" value="EF_HAND_1"/>
    <property type="match status" value="1"/>
</dbReference>
<gene>
    <name evidence="2" type="ORF">PGLA1383_LOCUS58004</name>
</gene>
<dbReference type="EMBL" id="CAJNNV010033413">
    <property type="protein sequence ID" value="CAE8643694.1"/>
    <property type="molecule type" value="Genomic_DNA"/>
</dbReference>
<dbReference type="AlphaFoldDB" id="A0A813I136"/>
<sequence>ELLRFEKESLRSSVDHTTLLFAEGHLSDVQAVSPMPRSLLPVVDQATWLQWNGLFDGLDLDHDNKVSLKELETAGILSPEVSEHLAHIIDPELSGEFTRQGFLEALLRAKGQRRAMQDLN</sequence>
<dbReference type="InterPro" id="IPR011992">
    <property type="entry name" value="EF-hand-dom_pair"/>
</dbReference>
<protein>
    <recommendedName>
        <fullName evidence="4">Calmodulin</fullName>
    </recommendedName>
</protein>
<evidence type="ECO:0000313" key="2">
    <source>
        <dbReference type="EMBL" id="CAE8643694.1"/>
    </source>
</evidence>
<organism evidence="2 3">
    <name type="scientific">Polarella glacialis</name>
    <name type="common">Dinoflagellate</name>
    <dbReference type="NCBI Taxonomy" id="89957"/>
    <lineage>
        <taxon>Eukaryota</taxon>
        <taxon>Sar</taxon>
        <taxon>Alveolata</taxon>
        <taxon>Dinophyceae</taxon>
        <taxon>Suessiales</taxon>
        <taxon>Suessiaceae</taxon>
        <taxon>Polarella</taxon>
    </lineage>
</organism>
<evidence type="ECO:0008006" key="4">
    <source>
        <dbReference type="Google" id="ProtNLM"/>
    </source>
</evidence>
<proteinExistence type="predicted"/>
<keyword evidence="1" id="KW-0106">Calcium</keyword>
<dbReference type="InterPro" id="IPR018247">
    <property type="entry name" value="EF_Hand_1_Ca_BS"/>
</dbReference>
<name>A0A813I136_POLGL</name>
<comment type="caution">
    <text evidence="2">The sequence shown here is derived from an EMBL/GenBank/DDBJ whole genome shotgun (WGS) entry which is preliminary data.</text>
</comment>
<evidence type="ECO:0000256" key="1">
    <source>
        <dbReference type="ARBA" id="ARBA00022837"/>
    </source>
</evidence>
<feature type="non-terminal residue" evidence="2">
    <location>
        <position position="1"/>
    </location>
</feature>
<keyword evidence="3" id="KW-1185">Reference proteome</keyword>
<accession>A0A813I136</accession>
<reference evidence="2" key="1">
    <citation type="submission" date="2021-02" db="EMBL/GenBank/DDBJ databases">
        <authorList>
            <person name="Dougan E. K."/>
            <person name="Rhodes N."/>
            <person name="Thang M."/>
            <person name="Chan C."/>
        </authorList>
    </citation>
    <scope>NUCLEOTIDE SEQUENCE</scope>
</reference>